<feature type="region of interest" description="Disordered" evidence="1">
    <location>
        <begin position="1"/>
        <end position="24"/>
    </location>
</feature>
<gene>
    <name evidence="2" type="ORF">ATJ97_0272</name>
</gene>
<sequence>MVAASANAGHRSRAASHSARRRPEDWTVEQIAQYLSENLGPKLVAHMVGKSPQTIARWAEGTQKPPQPDVERRLRGAFQIVQLLVETDSRHVVRAWFIGMNPQLEDRSPAEVIADGDVRAAMAAARAFTTGG</sequence>
<dbReference type="RefSeq" id="WP_098482197.1">
    <property type="nucleotide sequence ID" value="NZ_PDJI01000003.1"/>
</dbReference>
<evidence type="ECO:0000313" key="3">
    <source>
        <dbReference type="Proteomes" id="UP000222106"/>
    </source>
</evidence>
<dbReference type="EMBL" id="PDJI01000003">
    <property type="protein sequence ID" value="PFG44991.1"/>
    <property type="molecule type" value="Genomic_DNA"/>
</dbReference>
<name>A0A2A9F2J2_9MICO</name>
<dbReference type="Proteomes" id="UP000222106">
    <property type="component" value="Unassembled WGS sequence"/>
</dbReference>
<dbReference type="OrthoDB" id="4748714at2"/>
<protein>
    <submittedName>
        <fullName evidence="2">Uncharacterized protein</fullName>
    </submittedName>
</protein>
<comment type="caution">
    <text evidence="2">The sequence shown here is derived from an EMBL/GenBank/DDBJ whole genome shotgun (WGS) entry which is preliminary data.</text>
</comment>
<feature type="compositionally biased region" description="Basic residues" evidence="1">
    <location>
        <begin position="10"/>
        <end position="20"/>
    </location>
</feature>
<reference evidence="2 3" key="1">
    <citation type="submission" date="2017-10" db="EMBL/GenBank/DDBJ databases">
        <title>Sequencing the genomes of 1000 actinobacteria strains.</title>
        <authorList>
            <person name="Klenk H.-P."/>
        </authorList>
    </citation>
    <scope>NUCLEOTIDE SEQUENCE [LARGE SCALE GENOMIC DNA]</scope>
    <source>
        <strain evidence="2 3">DSM 21838</strain>
    </source>
</reference>
<accession>A0A2A9F2J2</accession>
<organism evidence="2 3">
    <name type="scientific">Georgenia soli</name>
    <dbReference type="NCBI Taxonomy" id="638953"/>
    <lineage>
        <taxon>Bacteria</taxon>
        <taxon>Bacillati</taxon>
        <taxon>Actinomycetota</taxon>
        <taxon>Actinomycetes</taxon>
        <taxon>Micrococcales</taxon>
        <taxon>Bogoriellaceae</taxon>
        <taxon>Georgenia</taxon>
    </lineage>
</organism>
<dbReference type="AlphaFoldDB" id="A0A2A9F2J2"/>
<proteinExistence type="predicted"/>
<evidence type="ECO:0000313" key="2">
    <source>
        <dbReference type="EMBL" id="PFG44991.1"/>
    </source>
</evidence>
<keyword evidence="3" id="KW-1185">Reference proteome</keyword>
<evidence type="ECO:0000256" key="1">
    <source>
        <dbReference type="SAM" id="MobiDB-lite"/>
    </source>
</evidence>